<reference evidence="1" key="1">
    <citation type="journal article" date="2021" name="Proc. Natl. Acad. Sci. U.S.A.">
        <title>A Catalog of Tens of Thousands of Viruses from Human Metagenomes Reveals Hidden Associations with Chronic Diseases.</title>
        <authorList>
            <person name="Tisza M.J."/>
            <person name="Buck C.B."/>
        </authorList>
    </citation>
    <scope>NUCLEOTIDE SEQUENCE</scope>
    <source>
        <strain evidence="1">CtbbV81</strain>
    </source>
</reference>
<name>A0A8S5TQL0_9CAUD</name>
<organism evidence="1">
    <name type="scientific">Siphoviridae sp. ctbbV81</name>
    <dbReference type="NCBI Taxonomy" id="2827900"/>
    <lineage>
        <taxon>Viruses</taxon>
        <taxon>Duplodnaviria</taxon>
        <taxon>Heunggongvirae</taxon>
        <taxon>Uroviricota</taxon>
        <taxon>Caudoviricetes</taxon>
    </lineage>
</organism>
<evidence type="ECO:0000313" key="1">
    <source>
        <dbReference type="EMBL" id="DAF65428.1"/>
    </source>
</evidence>
<proteinExistence type="predicted"/>
<dbReference type="EMBL" id="BK032878">
    <property type="protein sequence ID" value="DAF65428.1"/>
    <property type="molecule type" value="Genomic_DNA"/>
</dbReference>
<sequence length="37" mass="4332">MRTLLFLSVTLKMTANYSFPGWRSFFAVSLCILRTFL</sequence>
<protein>
    <submittedName>
        <fullName evidence="1">Uncharacterized protein</fullName>
    </submittedName>
</protein>
<accession>A0A8S5TQL0</accession>